<evidence type="ECO:0000256" key="7">
    <source>
        <dbReference type="ARBA" id="ARBA00022989"/>
    </source>
</evidence>
<keyword evidence="10" id="KW-0325">Glycoprotein</keyword>
<evidence type="ECO:0000256" key="3">
    <source>
        <dbReference type="ARBA" id="ARBA00022475"/>
    </source>
</evidence>
<dbReference type="Proteomes" id="UP000436088">
    <property type="component" value="Unassembled WGS sequence"/>
</dbReference>
<evidence type="ECO:0000313" key="13">
    <source>
        <dbReference type="Proteomes" id="UP000436088"/>
    </source>
</evidence>
<comment type="similarity">
    <text evidence="2">Belongs to the RLP family.</text>
</comment>
<name>A0A6A3B8N9_HIBSY</name>
<gene>
    <name evidence="12" type="ORF">F3Y22_tig00110258pilonHSYRG00064</name>
</gene>
<dbReference type="InterPro" id="IPR032675">
    <property type="entry name" value="LRR_dom_sf"/>
</dbReference>
<evidence type="ECO:0000256" key="6">
    <source>
        <dbReference type="ARBA" id="ARBA00022737"/>
    </source>
</evidence>
<accession>A0A6A3B8N9</accession>
<organism evidence="12 13">
    <name type="scientific">Hibiscus syriacus</name>
    <name type="common">Rose of Sharon</name>
    <dbReference type="NCBI Taxonomy" id="106335"/>
    <lineage>
        <taxon>Eukaryota</taxon>
        <taxon>Viridiplantae</taxon>
        <taxon>Streptophyta</taxon>
        <taxon>Embryophyta</taxon>
        <taxon>Tracheophyta</taxon>
        <taxon>Spermatophyta</taxon>
        <taxon>Magnoliopsida</taxon>
        <taxon>eudicotyledons</taxon>
        <taxon>Gunneridae</taxon>
        <taxon>Pentapetalae</taxon>
        <taxon>rosids</taxon>
        <taxon>malvids</taxon>
        <taxon>Malvales</taxon>
        <taxon>Malvaceae</taxon>
        <taxon>Malvoideae</taxon>
        <taxon>Hibiscus</taxon>
    </lineage>
</organism>
<keyword evidence="6" id="KW-0677">Repeat</keyword>
<evidence type="ECO:0000256" key="9">
    <source>
        <dbReference type="ARBA" id="ARBA00023170"/>
    </source>
</evidence>
<keyword evidence="9 12" id="KW-0675">Receptor</keyword>
<protein>
    <submittedName>
        <fullName evidence="12">Receptor like protein 33</fullName>
    </submittedName>
</protein>
<dbReference type="AlphaFoldDB" id="A0A6A3B8N9"/>
<keyword evidence="4" id="KW-0433">Leucine-rich repeat</keyword>
<evidence type="ECO:0000256" key="5">
    <source>
        <dbReference type="ARBA" id="ARBA00022692"/>
    </source>
</evidence>
<evidence type="ECO:0000256" key="10">
    <source>
        <dbReference type="ARBA" id="ARBA00023180"/>
    </source>
</evidence>
<dbReference type="EMBL" id="VEPZ02000898">
    <property type="protein sequence ID" value="KAE8712277.1"/>
    <property type="molecule type" value="Genomic_DNA"/>
</dbReference>
<evidence type="ECO:0000256" key="8">
    <source>
        <dbReference type="ARBA" id="ARBA00023136"/>
    </source>
</evidence>
<dbReference type="PANTHER" id="PTHR27004:SF428">
    <property type="entry name" value="OS01G0160600 PROTEIN"/>
    <property type="match status" value="1"/>
</dbReference>
<dbReference type="Gene3D" id="3.80.10.10">
    <property type="entry name" value="Ribonuclease Inhibitor"/>
    <property type="match status" value="1"/>
</dbReference>
<dbReference type="SUPFAM" id="SSF52058">
    <property type="entry name" value="L domain-like"/>
    <property type="match status" value="1"/>
</dbReference>
<comment type="caution">
    <text evidence="12">The sequence shown here is derived from an EMBL/GenBank/DDBJ whole genome shotgun (WGS) entry which is preliminary data.</text>
</comment>
<dbReference type="Pfam" id="PF00560">
    <property type="entry name" value="LRR_1"/>
    <property type="match status" value="1"/>
</dbReference>
<dbReference type="PANTHER" id="PTHR27004">
    <property type="entry name" value="RECEPTOR-LIKE PROTEIN 12 ISOFORM X1"/>
    <property type="match status" value="1"/>
</dbReference>
<keyword evidence="5" id="KW-0812">Transmembrane</keyword>
<reference evidence="12" key="1">
    <citation type="submission" date="2019-09" db="EMBL/GenBank/DDBJ databases">
        <title>Draft genome information of white flower Hibiscus syriacus.</title>
        <authorList>
            <person name="Kim Y.-M."/>
        </authorList>
    </citation>
    <scope>NUCLEOTIDE SEQUENCE [LARGE SCALE GENOMIC DNA]</scope>
    <source>
        <strain evidence="12">YM2019G1</strain>
    </source>
</reference>
<keyword evidence="13" id="KW-1185">Reference proteome</keyword>
<evidence type="ECO:0000313" key="12">
    <source>
        <dbReference type="EMBL" id="KAE8712277.1"/>
    </source>
</evidence>
<dbReference type="InterPro" id="IPR001611">
    <property type="entry name" value="Leu-rich_rpt"/>
</dbReference>
<evidence type="ECO:0000256" key="4">
    <source>
        <dbReference type="ARBA" id="ARBA00022614"/>
    </source>
</evidence>
<dbReference type="GO" id="GO:0005886">
    <property type="term" value="C:plasma membrane"/>
    <property type="evidence" value="ECO:0007669"/>
    <property type="project" value="UniProtKB-SubCell"/>
</dbReference>
<sequence>MDLSSSKLSGEIPSQMKNLTFLEVLNLSHNNLVRLIPNGRQFNTFENDSYIGNLRLCGFPLTKQCDNGLGPEPPTPKSKEDGWRESW</sequence>
<proteinExistence type="inferred from homology"/>
<keyword evidence="3" id="KW-1003">Cell membrane</keyword>
<feature type="compositionally biased region" description="Basic and acidic residues" evidence="11">
    <location>
        <begin position="77"/>
        <end position="87"/>
    </location>
</feature>
<evidence type="ECO:0000256" key="2">
    <source>
        <dbReference type="ARBA" id="ARBA00009592"/>
    </source>
</evidence>
<comment type="subcellular location">
    <subcellularLocation>
        <location evidence="1">Cell membrane</location>
        <topology evidence="1">Single-pass type I membrane protein</topology>
    </subcellularLocation>
</comment>
<keyword evidence="7" id="KW-1133">Transmembrane helix</keyword>
<evidence type="ECO:0000256" key="1">
    <source>
        <dbReference type="ARBA" id="ARBA00004251"/>
    </source>
</evidence>
<keyword evidence="8" id="KW-0472">Membrane</keyword>
<evidence type="ECO:0000256" key="11">
    <source>
        <dbReference type="SAM" id="MobiDB-lite"/>
    </source>
</evidence>
<feature type="region of interest" description="Disordered" evidence="11">
    <location>
        <begin position="65"/>
        <end position="87"/>
    </location>
</feature>